<dbReference type="Gene3D" id="3.30.230.10">
    <property type="match status" value="1"/>
</dbReference>
<evidence type="ECO:0000256" key="7">
    <source>
        <dbReference type="RuleBase" id="RU003823"/>
    </source>
</evidence>
<dbReference type="Pfam" id="PF03719">
    <property type="entry name" value="Ribosomal_S5_C"/>
    <property type="match status" value="1"/>
</dbReference>
<dbReference type="Gene3D" id="3.30.160.20">
    <property type="match status" value="1"/>
</dbReference>
<dbReference type="PROSITE" id="PS00585">
    <property type="entry name" value="RIBOSOMAL_S5"/>
    <property type="match status" value="1"/>
</dbReference>
<comment type="similarity">
    <text evidence="1 7">Belongs to the universal ribosomal protein uS5 family.</text>
</comment>
<gene>
    <name evidence="10" type="ORF">WJX73_001797</name>
</gene>
<dbReference type="InterPro" id="IPR014721">
    <property type="entry name" value="Ribsml_uS5_D2-typ_fold_subgr"/>
</dbReference>
<evidence type="ECO:0000256" key="4">
    <source>
        <dbReference type="ARBA" id="ARBA00035255"/>
    </source>
</evidence>
<dbReference type="EMBL" id="JALJOQ010000002">
    <property type="protein sequence ID" value="KAK9813851.1"/>
    <property type="molecule type" value="Genomic_DNA"/>
</dbReference>
<evidence type="ECO:0000313" key="10">
    <source>
        <dbReference type="EMBL" id="KAK9813851.1"/>
    </source>
</evidence>
<name>A0AAW1PJY6_9CHLO</name>
<dbReference type="InterPro" id="IPR005324">
    <property type="entry name" value="Ribosomal_uS5_C"/>
</dbReference>
<dbReference type="InterPro" id="IPR013810">
    <property type="entry name" value="Ribosomal_uS5_N"/>
</dbReference>
<comment type="caution">
    <text evidence="10">The sequence shown here is derived from an EMBL/GenBank/DDBJ whole genome shotgun (WGS) entry which is preliminary data.</text>
</comment>
<dbReference type="PANTHER" id="PTHR13718:SF4">
    <property type="entry name" value="40S RIBOSOMAL PROTEIN S2"/>
    <property type="match status" value="1"/>
</dbReference>
<feature type="region of interest" description="Disordered" evidence="8">
    <location>
        <begin position="1"/>
        <end position="80"/>
    </location>
</feature>
<dbReference type="AlphaFoldDB" id="A0AAW1PJY6"/>
<dbReference type="InterPro" id="IPR000851">
    <property type="entry name" value="Ribosomal_uS5"/>
</dbReference>
<dbReference type="Pfam" id="PF00333">
    <property type="entry name" value="Ribosomal_S5"/>
    <property type="match status" value="1"/>
</dbReference>
<dbReference type="InterPro" id="IPR005711">
    <property type="entry name" value="Ribosomal_uS5_euk/arc"/>
</dbReference>
<dbReference type="SUPFAM" id="SSF54211">
    <property type="entry name" value="Ribosomal protein S5 domain 2-like"/>
    <property type="match status" value="1"/>
</dbReference>
<dbReference type="FunFam" id="3.30.160.20:FF:000133">
    <property type="entry name" value="40S ribosomal protein S2"/>
    <property type="match status" value="1"/>
</dbReference>
<dbReference type="GO" id="GO:0003735">
    <property type="term" value="F:structural constituent of ribosome"/>
    <property type="evidence" value="ECO:0007669"/>
    <property type="project" value="UniProtKB-UniRule"/>
</dbReference>
<reference evidence="10 11" key="1">
    <citation type="journal article" date="2024" name="Nat. Commun.">
        <title>Phylogenomics reveals the evolutionary origins of lichenization in chlorophyte algae.</title>
        <authorList>
            <person name="Puginier C."/>
            <person name="Libourel C."/>
            <person name="Otte J."/>
            <person name="Skaloud P."/>
            <person name="Haon M."/>
            <person name="Grisel S."/>
            <person name="Petersen M."/>
            <person name="Berrin J.G."/>
            <person name="Delaux P.M."/>
            <person name="Dal Grande F."/>
            <person name="Keller J."/>
        </authorList>
    </citation>
    <scope>NUCLEOTIDE SEQUENCE [LARGE SCALE GENOMIC DNA]</scope>
    <source>
        <strain evidence="10 11">SAG 2036</strain>
    </source>
</reference>
<dbReference type="InterPro" id="IPR020568">
    <property type="entry name" value="Ribosomal_Su5_D2-typ_SF"/>
</dbReference>
<dbReference type="GO" id="GO:0006412">
    <property type="term" value="P:translation"/>
    <property type="evidence" value="ECO:0007669"/>
    <property type="project" value="InterPro"/>
</dbReference>
<dbReference type="GO" id="GO:0003723">
    <property type="term" value="F:RNA binding"/>
    <property type="evidence" value="ECO:0007669"/>
    <property type="project" value="InterPro"/>
</dbReference>
<feature type="compositionally biased region" description="Gly residues" evidence="8">
    <location>
        <begin position="43"/>
        <end position="53"/>
    </location>
</feature>
<evidence type="ECO:0000259" key="9">
    <source>
        <dbReference type="PROSITE" id="PS50881"/>
    </source>
</evidence>
<evidence type="ECO:0000256" key="6">
    <source>
        <dbReference type="PROSITE-ProRule" id="PRU00268"/>
    </source>
</evidence>
<evidence type="ECO:0000256" key="1">
    <source>
        <dbReference type="ARBA" id="ARBA00008945"/>
    </source>
</evidence>
<dbReference type="Proteomes" id="UP001465755">
    <property type="component" value="Unassembled WGS sequence"/>
</dbReference>
<evidence type="ECO:0000256" key="5">
    <source>
        <dbReference type="ARBA" id="ARBA00035407"/>
    </source>
</evidence>
<evidence type="ECO:0000313" key="11">
    <source>
        <dbReference type="Proteomes" id="UP001465755"/>
    </source>
</evidence>
<feature type="domain" description="S5 DRBM" evidence="9">
    <location>
        <begin position="124"/>
        <end position="187"/>
    </location>
</feature>
<dbReference type="GO" id="GO:0022627">
    <property type="term" value="C:cytosolic small ribosomal subunit"/>
    <property type="evidence" value="ECO:0007669"/>
    <property type="project" value="TreeGrafter"/>
</dbReference>
<protein>
    <recommendedName>
        <fullName evidence="4">Small ribosomal subunit protein uS5</fullName>
    </recommendedName>
    <alternativeName>
        <fullName evidence="5">40S ribosomal protein S2</fullName>
    </alternativeName>
</protein>
<proteinExistence type="inferred from homology"/>
<dbReference type="InterPro" id="IPR018192">
    <property type="entry name" value="Ribosomal_uS5_N_CS"/>
</dbReference>
<sequence>MCLGCTVPSRCPSPPLPEAKSITFRAPSVSPGNRSMADRGGFDRGFGGRGGGRGGDRGGRGDRGRGRGRGRPRGRKDDEEKWVPCTKLGRLVAQGKIRSMEQIYLFSLPVKEYQIVEYFLQASLKDEVMKIMPVQKQTRAGQRTRFKAFVVVGDHNGHVGLGVKCAKEVATAIRGAIILAKMSLVPVRRGYWGNKIGRPHTVPTKTTGKCGSVMVKLIPAPRGAGIVAARVPKKVLQMAGIDDCYTCSRGSTKTLGNFVKATFYALQSTYGFLTPDLWKETRFSKSPMQEFTDFLAKPTLGDVRPAAEAY</sequence>
<keyword evidence="11" id="KW-1185">Reference proteome</keyword>
<evidence type="ECO:0000256" key="2">
    <source>
        <dbReference type="ARBA" id="ARBA00022980"/>
    </source>
</evidence>
<feature type="compositionally biased region" description="Basic and acidic residues" evidence="8">
    <location>
        <begin position="54"/>
        <end position="65"/>
    </location>
</feature>
<evidence type="ECO:0000256" key="8">
    <source>
        <dbReference type="SAM" id="MobiDB-lite"/>
    </source>
</evidence>
<dbReference type="NCBIfam" id="TIGR01020">
    <property type="entry name" value="uS5_euk_arch"/>
    <property type="match status" value="1"/>
</dbReference>
<dbReference type="PANTHER" id="PTHR13718">
    <property type="entry name" value="RIBOSOMAL S SUBUNIT"/>
    <property type="match status" value="1"/>
</dbReference>
<dbReference type="FunFam" id="3.30.230.10:FF:000004">
    <property type="entry name" value="40S ribosomal protein S2"/>
    <property type="match status" value="1"/>
</dbReference>
<accession>A0AAW1PJY6</accession>
<dbReference type="SUPFAM" id="SSF54768">
    <property type="entry name" value="dsRNA-binding domain-like"/>
    <property type="match status" value="1"/>
</dbReference>
<evidence type="ECO:0000256" key="3">
    <source>
        <dbReference type="ARBA" id="ARBA00023274"/>
    </source>
</evidence>
<keyword evidence="3 6" id="KW-0687">Ribonucleoprotein</keyword>
<organism evidence="10 11">
    <name type="scientific">Symbiochloris irregularis</name>
    <dbReference type="NCBI Taxonomy" id="706552"/>
    <lineage>
        <taxon>Eukaryota</taxon>
        <taxon>Viridiplantae</taxon>
        <taxon>Chlorophyta</taxon>
        <taxon>core chlorophytes</taxon>
        <taxon>Trebouxiophyceae</taxon>
        <taxon>Trebouxiales</taxon>
        <taxon>Trebouxiaceae</taxon>
        <taxon>Symbiochloris</taxon>
    </lineage>
</organism>
<dbReference type="PROSITE" id="PS50881">
    <property type="entry name" value="S5_DSRBD"/>
    <property type="match status" value="1"/>
</dbReference>
<keyword evidence="2 6" id="KW-0689">Ribosomal protein</keyword>